<dbReference type="Proteomes" id="UP001205603">
    <property type="component" value="Unassembled WGS sequence"/>
</dbReference>
<protein>
    <recommendedName>
        <fullName evidence="4">Outer membrane protein beta-barrel domain-containing protein</fullName>
    </recommendedName>
</protein>
<evidence type="ECO:0000313" key="3">
    <source>
        <dbReference type="Proteomes" id="UP001205603"/>
    </source>
</evidence>
<dbReference type="EMBL" id="JANDHW010000007">
    <property type="protein sequence ID" value="MCP9612195.1"/>
    <property type="molecule type" value="Genomic_DNA"/>
</dbReference>
<feature type="signal peptide" evidence="1">
    <location>
        <begin position="1"/>
        <end position="18"/>
    </location>
</feature>
<gene>
    <name evidence="2" type="ORF">NMU02_08835</name>
</gene>
<evidence type="ECO:0000256" key="1">
    <source>
        <dbReference type="SAM" id="SignalP"/>
    </source>
</evidence>
<reference evidence="2 3" key="1">
    <citation type="submission" date="2022-07" db="EMBL/GenBank/DDBJ databases">
        <title>Fecal culturing of patients with breast cancer.</title>
        <authorList>
            <person name="Teng N.M.Y."/>
            <person name="Kiu R."/>
            <person name="Evans R."/>
            <person name="Baker D.J."/>
            <person name="Zenner C."/>
            <person name="Robinson S.D."/>
            <person name="Hall L.J."/>
        </authorList>
    </citation>
    <scope>NUCLEOTIDE SEQUENCE [LARGE SCALE GENOMIC DNA]</scope>
    <source>
        <strain evidence="2 3">LH1063</strain>
    </source>
</reference>
<proteinExistence type="predicted"/>
<name>A0ABT1MHT2_9BACT</name>
<evidence type="ECO:0008006" key="4">
    <source>
        <dbReference type="Google" id="ProtNLM"/>
    </source>
</evidence>
<accession>A0ABT1MHT2</accession>
<keyword evidence="3" id="KW-1185">Reference proteome</keyword>
<feature type="chain" id="PRO_5047410991" description="Outer membrane protein beta-barrel domain-containing protein" evidence="1">
    <location>
        <begin position="19"/>
        <end position="301"/>
    </location>
</feature>
<sequence>MKTLLVLLVTIFPFSAIAENNSMNINDTTLIYNGKRYIIKDAPENISITVFDAEGDNYNRIYDAKYQNGNKQETWQVNEIISFPFSELLTKKNEKRHSFKPHWAGLGLGFCNIMNDEFRFINENGLSLNFARSFEITWNIVTFHSQIRNTGWGLVSGIGLDWRNYVMDNEFYFVKYNKQILISPVLPDVSLDYSRLKTVHLNVPLLAEWQSLCLKGRPFVSFGPVIGIKTYSSVKTMTRYENRKIKEFSKNIYPNPINVDFLLQLGYSHLGFYAKYSFFNMIQKNYGPSMNSFSTGFMLYF</sequence>
<organism evidence="2 3">
    <name type="scientific">Coprobacter tertius</name>
    <dbReference type="NCBI Taxonomy" id="2944915"/>
    <lineage>
        <taxon>Bacteria</taxon>
        <taxon>Pseudomonadati</taxon>
        <taxon>Bacteroidota</taxon>
        <taxon>Bacteroidia</taxon>
        <taxon>Bacteroidales</taxon>
        <taxon>Barnesiellaceae</taxon>
        <taxon>Coprobacter</taxon>
    </lineage>
</organism>
<comment type="caution">
    <text evidence="2">The sequence shown here is derived from an EMBL/GenBank/DDBJ whole genome shotgun (WGS) entry which is preliminary data.</text>
</comment>
<keyword evidence="1" id="KW-0732">Signal</keyword>
<dbReference type="RefSeq" id="WP_255027457.1">
    <property type="nucleotide sequence ID" value="NZ_JANDHW010000007.1"/>
</dbReference>
<evidence type="ECO:0000313" key="2">
    <source>
        <dbReference type="EMBL" id="MCP9612195.1"/>
    </source>
</evidence>